<name>A0AAQ3L5C1_9LILI</name>
<dbReference type="EMBL" id="CP136898">
    <property type="protein sequence ID" value="WOL20575.1"/>
    <property type="molecule type" value="Genomic_DNA"/>
</dbReference>
<organism evidence="4 5">
    <name type="scientific">Canna indica</name>
    <name type="common">Indian-shot</name>
    <dbReference type="NCBI Taxonomy" id="4628"/>
    <lineage>
        <taxon>Eukaryota</taxon>
        <taxon>Viridiplantae</taxon>
        <taxon>Streptophyta</taxon>
        <taxon>Embryophyta</taxon>
        <taxon>Tracheophyta</taxon>
        <taxon>Spermatophyta</taxon>
        <taxon>Magnoliopsida</taxon>
        <taxon>Liliopsida</taxon>
        <taxon>Zingiberales</taxon>
        <taxon>Cannaceae</taxon>
        <taxon>Canna</taxon>
    </lineage>
</organism>
<comment type="similarity">
    <text evidence="1">Belongs to the PPR family. PCMP-H subfamily.</text>
</comment>
<feature type="repeat" description="PPR" evidence="3">
    <location>
        <begin position="279"/>
        <end position="313"/>
    </location>
</feature>
<dbReference type="Proteomes" id="UP001327560">
    <property type="component" value="Chromosome 9"/>
</dbReference>
<feature type="repeat" description="PPR" evidence="3">
    <location>
        <begin position="186"/>
        <end position="216"/>
    </location>
</feature>
<dbReference type="SUPFAM" id="SSF48452">
    <property type="entry name" value="TPR-like"/>
    <property type="match status" value="1"/>
</dbReference>
<dbReference type="PANTHER" id="PTHR47926">
    <property type="entry name" value="PENTATRICOPEPTIDE REPEAT-CONTAINING PROTEIN"/>
    <property type="match status" value="1"/>
</dbReference>
<dbReference type="FunFam" id="1.25.40.10:FF:000090">
    <property type="entry name" value="Pentatricopeptide repeat-containing protein, chloroplastic"/>
    <property type="match status" value="1"/>
</dbReference>
<dbReference type="Gene3D" id="1.25.40.10">
    <property type="entry name" value="Tetratricopeptide repeat domain"/>
    <property type="match status" value="4"/>
</dbReference>
<dbReference type="NCBIfam" id="TIGR00756">
    <property type="entry name" value="PPR"/>
    <property type="match status" value="7"/>
</dbReference>
<evidence type="ECO:0000256" key="3">
    <source>
        <dbReference type="PROSITE-ProRule" id="PRU00708"/>
    </source>
</evidence>
<evidence type="ECO:0000313" key="5">
    <source>
        <dbReference type="Proteomes" id="UP001327560"/>
    </source>
</evidence>
<feature type="repeat" description="PPR" evidence="3">
    <location>
        <begin position="78"/>
        <end position="112"/>
    </location>
</feature>
<dbReference type="InterPro" id="IPR011990">
    <property type="entry name" value="TPR-like_helical_dom_sf"/>
</dbReference>
<gene>
    <name evidence="4" type="ORF">Cni_G29380</name>
</gene>
<dbReference type="GO" id="GO:0009451">
    <property type="term" value="P:RNA modification"/>
    <property type="evidence" value="ECO:0007669"/>
    <property type="project" value="InterPro"/>
</dbReference>
<dbReference type="InterPro" id="IPR046960">
    <property type="entry name" value="PPR_At4g14850-like_plant"/>
</dbReference>
<dbReference type="PANTHER" id="PTHR47926:SF403">
    <property type="entry name" value="PENTACOTRIPEPTIDE-REPEAT REGION OF PRORP DOMAIN-CONTAINING PROTEIN"/>
    <property type="match status" value="1"/>
</dbReference>
<dbReference type="InterPro" id="IPR002885">
    <property type="entry name" value="PPR_rpt"/>
</dbReference>
<feature type="repeat" description="PPR" evidence="3">
    <location>
        <begin position="217"/>
        <end position="251"/>
    </location>
</feature>
<keyword evidence="5" id="KW-1185">Reference proteome</keyword>
<proteinExistence type="inferred from homology"/>
<sequence>MCSAAVSVPLHQKIPHLLTLCGGLRHLNQIHGLLITSSFVRSPTLSSLLLRRATDFGCMDYAERLFFTSSPFDGVPPHVLLYNAMIRGYAHNGPQENSLLLFEEMLQRDLKPNSFTYPFVLDSCTRLGNYGYGKKAHGQLIKAGYDAVASIASPLFKFYVEMERSCIAAGSLVDARRVFDGMLTKSIGMWNKMIFEYVNLGDVESARRLFDDMLERDVVSWNSMLSGYVRAADVKRALDFFGRMPAKDIVSWTMMIAALSDAGNLIAARRLFDEMPERNVVSWNCMLASYTHHGKFQQACNLFLQMHSQGVTPDGYTFVSALSACAHLGDLGLGKWIHINLIRDGLRLGAKVGTALIEMYAKCSDIDSALKVFVKMTEKDVFCWNVMIKAFAMHGRIVDSLKLFESMIKKGLPLNDLTFMSVLFACSHGGLVQEGRRIFSSMEKDFKISPRMEHYGCLIDLLCRNGQIEEAQAVVKEMPYKPDIAVWGALLGACRVKNDIKSAEQAMEKIQELETDEGGVYVLLSNMYATSSQYNEASKARQMMEEKNIWKTTGCSSVLEASVFREAP</sequence>
<dbReference type="FunFam" id="1.25.40.10:FF:000333">
    <property type="entry name" value="Pentatricopeptide repeat-containing protein"/>
    <property type="match status" value="1"/>
</dbReference>
<dbReference type="AlphaFoldDB" id="A0AAQ3L5C1"/>
<feature type="repeat" description="PPR" evidence="3">
    <location>
        <begin position="380"/>
        <end position="414"/>
    </location>
</feature>
<evidence type="ECO:0000256" key="1">
    <source>
        <dbReference type="ARBA" id="ARBA00006643"/>
    </source>
</evidence>
<keyword evidence="2" id="KW-0677">Repeat</keyword>
<accession>A0AAQ3L5C1</accession>
<dbReference type="GO" id="GO:0003723">
    <property type="term" value="F:RNA binding"/>
    <property type="evidence" value="ECO:0007669"/>
    <property type="project" value="InterPro"/>
</dbReference>
<evidence type="ECO:0000313" key="4">
    <source>
        <dbReference type="EMBL" id="WOL20575.1"/>
    </source>
</evidence>
<dbReference type="Pfam" id="PF20431">
    <property type="entry name" value="E_motif"/>
    <property type="match status" value="1"/>
</dbReference>
<dbReference type="Pfam" id="PF12854">
    <property type="entry name" value="PPR_1"/>
    <property type="match status" value="1"/>
</dbReference>
<dbReference type="Pfam" id="PF13041">
    <property type="entry name" value="PPR_2"/>
    <property type="match status" value="3"/>
</dbReference>
<protein>
    <submittedName>
        <fullName evidence="4">Pentatricopeptide repeat-containing protein</fullName>
    </submittedName>
</protein>
<reference evidence="4 5" key="1">
    <citation type="submission" date="2023-10" db="EMBL/GenBank/DDBJ databases">
        <title>Chromosome-scale genome assembly provides insights into flower coloration mechanisms of Canna indica.</title>
        <authorList>
            <person name="Li C."/>
        </authorList>
    </citation>
    <scope>NUCLEOTIDE SEQUENCE [LARGE SCALE GENOMIC DNA]</scope>
    <source>
        <tissue evidence="4">Flower</tissue>
    </source>
</reference>
<evidence type="ECO:0000256" key="2">
    <source>
        <dbReference type="ARBA" id="ARBA00022737"/>
    </source>
</evidence>
<dbReference type="InterPro" id="IPR046848">
    <property type="entry name" value="E_motif"/>
</dbReference>
<dbReference type="Pfam" id="PF01535">
    <property type="entry name" value="PPR"/>
    <property type="match status" value="2"/>
</dbReference>
<dbReference type="PROSITE" id="PS51375">
    <property type="entry name" value="PPR"/>
    <property type="match status" value="5"/>
</dbReference>